<sequence>MRIFGIVPELCKYRLMKVGFWGDQLYVSPCCNDRIQIWSIHSFIPNSWSKLFDFPLIQLFYSFYTVSPDEPYIYALVVALFVSLICRIFGLWNSEKKTENGSMS</sequence>
<proteinExistence type="predicted"/>
<keyword evidence="3" id="KW-1185">Reference proteome</keyword>
<evidence type="ECO:0000313" key="2">
    <source>
        <dbReference type="EMBL" id="VDP24103.1"/>
    </source>
</evidence>
<evidence type="ECO:0000313" key="3">
    <source>
        <dbReference type="Proteomes" id="UP000267606"/>
    </source>
</evidence>
<keyword evidence="1" id="KW-0472">Membrane</keyword>
<keyword evidence="1" id="KW-1133">Transmembrane helix</keyword>
<protein>
    <submittedName>
        <fullName evidence="4">Cellulose synthase (UDP-forming)</fullName>
    </submittedName>
</protein>
<name>A0A183I7V9_9BILA</name>
<evidence type="ECO:0000256" key="1">
    <source>
        <dbReference type="SAM" id="Phobius"/>
    </source>
</evidence>
<reference evidence="4" key="1">
    <citation type="submission" date="2016-06" db="UniProtKB">
        <authorList>
            <consortium name="WormBaseParasite"/>
        </authorList>
    </citation>
    <scope>IDENTIFICATION</scope>
</reference>
<feature type="transmembrane region" description="Helical" evidence="1">
    <location>
        <begin position="72"/>
        <end position="92"/>
    </location>
</feature>
<dbReference type="WBParaSite" id="OFLC_0001583401-mRNA-1">
    <property type="protein sequence ID" value="OFLC_0001583401-mRNA-1"/>
    <property type="gene ID" value="OFLC_0001583401"/>
</dbReference>
<gene>
    <name evidence="2" type="ORF">OFLC_LOCUS15821</name>
</gene>
<dbReference type="Proteomes" id="UP000267606">
    <property type="component" value="Unassembled WGS sequence"/>
</dbReference>
<reference evidence="2 3" key="2">
    <citation type="submission" date="2018-11" db="EMBL/GenBank/DDBJ databases">
        <authorList>
            <consortium name="Pathogen Informatics"/>
        </authorList>
    </citation>
    <scope>NUCLEOTIDE SEQUENCE [LARGE SCALE GENOMIC DNA]</scope>
</reference>
<evidence type="ECO:0000313" key="4">
    <source>
        <dbReference type="WBParaSite" id="OFLC_0001583401-mRNA-1"/>
    </source>
</evidence>
<dbReference type="STRING" id="387005.A0A183I7V9"/>
<dbReference type="AlphaFoldDB" id="A0A183I7V9"/>
<dbReference type="EMBL" id="UZAJ01042964">
    <property type="protein sequence ID" value="VDP24103.1"/>
    <property type="molecule type" value="Genomic_DNA"/>
</dbReference>
<accession>A0A183I7V9</accession>
<organism evidence="4">
    <name type="scientific">Onchocerca flexuosa</name>
    <dbReference type="NCBI Taxonomy" id="387005"/>
    <lineage>
        <taxon>Eukaryota</taxon>
        <taxon>Metazoa</taxon>
        <taxon>Ecdysozoa</taxon>
        <taxon>Nematoda</taxon>
        <taxon>Chromadorea</taxon>
        <taxon>Rhabditida</taxon>
        <taxon>Spirurina</taxon>
        <taxon>Spiruromorpha</taxon>
        <taxon>Filarioidea</taxon>
        <taxon>Onchocercidae</taxon>
        <taxon>Onchocerca</taxon>
    </lineage>
</organism>
<keyword evidence="1" id="KW-0812">Transmembrane</keyword>